<sequence length="32" mass="3259">MSRRNILLSSAALAGAAFLSPALADDLKAGKE</sequence>
<name>A0A841P8C9_9HYPH</name>
<accession>A0A841P8C9</accession>
<evidence type="ECO:0000313" key="1">
    <source>
        <dbReference type="EMBL" id="MBB6409753.1"/>
    </source>
</evidence>
<comment type="caution">
    <text evidence="1">The sequence shown here is derived from an EMBL/GenBank/DDBJ whole genome shotgun (WGS) entry which is preliminary data.</text>
</comment>
<dbReference type="AlphaFoldDB" id="A0A841P8C9"/>
<dbReference type="Proteomes" id="UP000556329">
    <property type="component" value="Unassembled WGS sequence"/>
</dbReference>
<dbReference type="EMBL" id="JACHEF010000002">
    <property type="protein sequence ID" value="MBB6409753.1"/>
    <property type="molecule type" value="Genomic_DNA"/>
</dbReference>
<proteinExistence type="predicted"/>
<protein>
    <submittedName>
        <fullName evidence="1">Uncharacterized protein</fullName>
    </submittedName>
</protein>
<evidence type="ECO:0000313" key="2">
    <source>
        <dbReference type="Proteomes" id="UP000556329"/>
    </source>
</evidence>
<organism evidence="1 2">
    <name type="scientific">Mesorhizobium sangaii</name>
    <dbReference type="NCBI Taxonomy" id="505389"/>
    <lineage>
        <taxon>Bacteria</taxon>
        <taxon>Pseudomonadati</taxon>
        <taxon>Pseudomonadota</taxon>
        <taxon>Alphaproteobacteria</taxon>
        <taxon>Hyphomicrobiales</taxon>
        <taxon>Phyllobacteriaceae</taxon>
        <taxon>Mesorhizobium</taxon>
    </lineage>
</organism>
<keyword evidence="2" id="KW-1185">Reference proteome</keyword>
<gene>
    <name evidence="1" type="ORF">HNQ71_002418</name>
</gene>
<reference evidence="1 2" key="1">
    <citation type="submission" date="2020-08" db="EMBL/GenBank/DDBJ databases">
        <title>Genomic Encyclopedia of Type Strains, Phase IV (KMG-IV): sequencing the most valuable type-strain genomes for metagenomic binning, comparative biology and taxonomic classification.</title>
        <authorList>
            <person name="Goeker M."/>
        </authorList>
    </citation>
    <scope>NUCLEOTIDE SEQUENCE [LARGE SCALE GENOMIC DNA]</scope>
    <source>
        <strain evidence="1 2">DSM 100039</strain>
    </source>
</reference>